<evidence type="ECO:0000313" key="2">
    <source>
        <dbReference type="Proteomes" id="UP000600101"/>
    </source>
</evidence>
<dbReference type="GO" id="GO:0016874">
    <property type="term" value="F:ligase activity"/>
    <property type="evidence" value="ECO:0007669"/>
    <property type="project" value="UniProtKB-KW"/>
</dbReference>
<gene>
    <name evidence="1" type="ORF">H7965_29750</name>
</gene>
<dbReference type="Pfam" id="PF13563">
    <property type="entry name" value="2_5_RNA_ligase2"/>
    <property type="match status" value="1"/>
</dbReference>
<dbReference type="SUPFAM" id="SSF55144">
    <property type="entry name" value="LigT-like"/>
    <property type="match status" value="1"/>
</dbReference>
<accession>A0A9X0R4B3</accession>
<dbReference type="Gene3D" id="3.90.1140.10">
    <property type="entry name" value="Cyclic phosphodiesterase"/>
    <property type="match status" value="1"/>
</dbReference>
<keyword evidence="1" id="KW-0436">Ligase</keyword>
<keyword evidence="2" id="KW-1185">Reference proteome</keyword>
<sequence>MAPLILTLRLDAVAQARFDTERSTHFPPERNFLSAHLTLFHHLPGAEVDAVGSRLRAVCEGQPCFVLEVHDLWLMGRGVAYRLRSQALSRLHAKLVETWWDWLTPQDRQPLQPHVTIQNKAGAEQARALHDRLRSDFVPFDVLGTGLLLWHYRSGPWEPAAAYPFSDA</sequence>
<name>A0A9X0R4B3_9PROT</name>
<dbReference type="EMBL" id="JACOMF010000199">
    <property type="protein sequence ID" value="MBC4019381.1"/>
    <property type="molecule type" value="Genomic_DNA"/>
</dbReference>
<protein>
    <submittedName>
        <fullName evidence="1">2'-5' RNA ligase family protein</fullName>
    </submittedName>
</protein>
<reference evidence="1" key="1">
    <citation type="submission" date="2020-08" db="EMBL/GenBank/DDBJ databases">
        <authorList>
            <person name="Hu Y."/>
            <person name="Nguyen S.V."/>
            <person name="Li F."/>
            <person name="Fanning S."/>
        </authorList>
    </citation>
    <scope>NUCLEOTIDE SEQUENCE</scope>
    <source>
        <strain evidence="1">SYSU D8009</strain>
    </source>
</reference>
<evidence type="ECO:0000313" key="1">
    <source>
        <dbReference type="EMBL" id="MBC4019381.1"/>
    </source>
</evidence>
<organism evidence="1 2">
    <name type="scientific">Siccirubricoccus deserti</name>
    <dbReference type="NCBI Taxonomy" id="2013562"/>
    <lineage>
        <taxon>Bacteria</taxon>
        <taxon>Pseudomonadati</taxon>
        <taxon>Pseudomonadota</taxon>
        <taxon>Alphaproteobacteria</taxon>
        <taxon>Acetobacterales</taxon>
        <taxon>Roseomonadaceae</taxon>
        <taxon>Siccirubricoccus</taxon>
    </lineage>
</organism>
<dbReference type="AlphaFoldDB" id="A0A9X0R4B3"/>
<proteinExistence type="predicted"/>
<dbReference type="InterPro" id="IPR009097">
    <property type="entry name" value="Cyclic_Pdiesterase"/>
</dbReference>
<dbReference type="Proteomes" id="UP000600101">
    <property type="component" value="Unassembled WGS sequence"/>
</dbReference>
<comment type="caution">
    <text evidence="1">The sequence shown here is derived from an EMBL/GenBank/DDBJ whole genome shotgun (WGS) entry which is preliminary data.</text>
</comment>